<feature type="region of interest" description="Disordered" evidence="1">
    <location>
        <begin position="662"/>
        <end position="694"/>
    </location>
</feature>
<gene>
    <name evidence="2" type="ORF">THAPSDRAFT_9591</name>
</gene>
<feature type="region of interest" description="Disordered" evidence="1">
    <location>
        <begin position="1"/>
        <end position="28"/>
    </location>
</feature>
<proteinExistence type="predicted"/>
<name>B8CBS0_THAPS</name>
<feature type="compositionally biased region" description="Basic and acidic residues" evidence="1">
    <location>
        <begin position="724"/>
        <end position="744"/>
    </location>
</feature>
<dbReference type="InterPro" id="IPR021861">
    <property type="entry name" value="THO_THOC1"/>
</dbReference>
<reference evidence="2 3" key="2">
    <citation type="journal article" date="2008" name="Nature">
        <title>The Phaeodactylum genome reveals the evolutionary history of diatom genomes.</title>
        <authorList>
            <person name="Bowler C."/>
            <person name="Allen A.E."/>
            <person name="Badger J.H."/>
            <person name="Grimwood J."/>
            <person name="Jabbari K."/>
            <person name="Kuo A."/>
            <person name="Maheswari U."/>
            <person name="Martens C."/>
            <person name="Maumus F."/>
            <person name="Otillar R.P."/>
            <person name="Rayko E."/>
            <person name="Salamov A."/>
            <person name="Vandepoele K."/>
            <person name="Beszteri B."/>
            <person name="Gruber A."/>
            <person name="Heijde M."/>
            <person name="Katinka M."/>
            <person name="Mock T."/>
            <person name="Valentin K."/>
            <person name="Verret F."/>
            <person name="Berges J.A."/>
            <person name="Brownlee C."/>
            <person name="Cadoret J.P."/>
            <person name="Chiovitti A."/>
            <person name="Choi C.J."/>
            <person name="Coesel S."/>
            <person name="De Martino A."/>
            <person name="Detter J.C."/>
            <person name="Durkin C."/>
            <person name="Falciatore A."/>
            <person name="Fournet J."/>
            <person name="Haruta M."/>
            <person name="Huysman M.J."/>
            <person name="Jenkins B.D."/>
            <person name="Jiroutova K."/>
            <person name="Jorgensen R.E."/>
            <person name="Joubert Y."/>
            <person name="Kaplan A."/>
            <person name="Kroger N."/>
            <person name="Kroth P.G."/>
            <person name="La Roche J."/>
            <person name="Lindquist E."/>
            <person name="Lommer M."/>
            <person name="Martin-Jezequel V."/>
            <person name="Lopez P.J."/>
            <person name="Lucas S."/>
            <person name="Mangogna M."/>
            <person name="McGinnis K."/>
            <person name="Medlin L.K."/>
            <person name="Montsant A."/>
            <person name="Oudot-Le Secq M.P."/>
            <person name="Napoli C."/>
            <person name="Obornik M."/>
            <person name="Parker M.S."/>
            <person name="Petit J.L."/>
            <person name="Porcel B.M."/>
            <person name="Poulsen N."/>
            <person name="Robison M."/>
            <person name="Rychlewski L."/>
            <person name="Rynearson T.A."/>
            <person name="Schmutz J."/>
            <person name="Shapiro H."/>
            <person name="Siaut M."/>
            <person name="Stanley M."/>
            <person name="Sussman M.R."/>
            <person name="Taylor A.R."/>
            <person name="Vardi A."/>
            <person name="von Dassow P."/>
            <person name="Vyverman W."/>
            <person name="Willis A."/>
            <person name="Wyrwicz L.S."/>
            <person name="Rokhsar D.S."/>
            <person name="Weissenbach J."/>
            <person name="Armbrust E.V."/>
            <person name="Green B.R."/>
            <person name="Van de Peer Y."/>
            <person name="Grigoriev I.V."/>
        </authorList>
    </citation>
    <scope>NUCLEOTIDE SEQUENCE [LARGE SCALE GENOMIC DNA]</scope>
    <source>
        <strain evidence="2 3">CCMP1335</strain>
    </source>
</reference>
<dbReference type="PaxDb" id="35128-Thaps9591"/>
<dbReference type="GeneID" id="7450509"/>
<feature type="compositionally biased region" description="Basic and acidic residues" evidence="1">
    <location>
        <begin position="895"/>
        <end position="906"/>
    </location>
</feature>
<feature type="region of interest" description="Disordered" evidence="1">
    <location>
        <begin position="706"/>
        <end position="983"/>
    </location>
</feature>
<feature type="compositionally biased region" description="Polar residues" evidence="1">
    <location>
        <begin position="848"/>
        <end position="861"/>
    </location>
</feature>
<feature type="compositionally biased region" description="Gly residues" evidence="1">
    <location>
        <begin position="973"/>
        <end position="983"/>
    </location>
</feature>
<protein>
    <recommendedName>
        <fullName evidence="4">THO complex subunit 1</fullName>
    </recommendedName>
</protein>
<dbReference type="Pfam" id="PF11957">
    <property type="entry name" value="efThoc1"/>
    <property type="match status" value="1"/>
</dbReference>
<dbReference type="HOGENOM" id="CLU_303176_0_0_1"/>
<evidence type="ECO:0000313" key="2">
    <source>
        <dbReference type="EMBL" id="EED89365.1"/>
    </source>
</evidence>
<reference evidence="2 3" key="1">
    <citation type="journal article" date="2004" name="Science">
        <title>The genome of the diatom Thalassiosira pseudonana: ecology, evolution, and metabolism.</title>
        <authorList>
            <person name="Armbrust E.V."/>
            <person name="Berges J.A."/>
            <person name="Bowler C."/>
            <person name="Green B.R."/>
            <person name="Martinez D."/>
            <person name="Putnam N.H."/>
            <person name="Zhou S."/>
            <person name="Allen A.E."/>
            <person name="Apt K.E."/>
            <person name="Bechner M."/>
            <person name="Brzezinski M.A."/>
            <person name="Chaal B.K."/>
            <person name="Chiovitti A."/>
            <person name="Davis A.K."/>
            <person name="Demarest M.S."/>
            <person name="Detter J.C."/>
            <person name="Glavina T."/>
            <person name="Goodstein D."/>
            <person name="Hadi M.Z."/>
            <person name="Hellsten U."/>
            <person name="Hildebrand M."/>
            <person name="Jenkins B.D."/>
            <person name="Jurka J."/>
            <person name="Kapitonov V.V."/>
            <person name="Kroger N."/>
            <person name="Lau W.W."/>
            <person name="Lane T.W."/>
            <person name="Larimer F.W."/>
            <person name="Lippmeier J.C."/>
            <person name="Lucas S."/>
            <person name="Medina M."/>
            <person name="Montsant A."/>
            <person name="Obornik M."/>
            <person name="Parker M.S."/>
            <person name="Palenik B."/>
            <person name="Pazour G.J."/>
            <person name="Richardson P.M."/>
            <person name="Rynearson T.A."/>
            <person name="Saito M.A."/>
            <person name="Schwartz D.C."/>
            <person name="Thamatrakoln K."/>
            <person name="Valentin K."/>
            <person name="Vardi A."/>
            <person name="Wilkerson F.P."/>
            <person name="Rokhsar D.S."/>
        </authorList>
    </citation>
    <scope>NUCLEOTIDE SEQUENCE [LARGE SCALE GENOMIC DNA]</scope>
    <source>
        <strain evidence="2 3">CCMP1335</strain>
    </source>
</reference>
<feature type="compositionally biased region" description="Basic and acidic residues" evidence="1">
    <location>
        <begin position="756"/>
        <end position="779"/>
    </location>
</feature>
<organism evidence="2 3">
    <name type="scientific">Thalassiosira pseudonana</name>
    <name type="common">Marine diatom</name>
    <name type="synonym">Cyclotella nana</name>
    <dbReference type="NCBI Taxonomy" id="35128"/>
    <lineage>
        <taxon>Eukaryota</taxon>
        <taxon>Sar</taxon>
        <taxon>Stramenopiles</taxon>
        <taxon>Ochrophyta</taxon>
        <taxon>Bacillariophyta</taxon>
        <taxon>Coscinodiscophyceae</taxon>
        <taxon>Thalassiosirophycidae</taxon>
        <taxon>Thalassiosirales</taxon>
        <taxon>Thalassiosiraceae</taxon>
        <taxon>Thalassiosira</taxon>
    </lineage>
</organism>
<feature type="compositionally biased region" description="Acidic residues" evidence="1">
    <location>
        <begin position="672"/>
        <end position="688"/>
    </location>
</feature>
<sequence length="983" mass="106013">MKEVDTLASTSEHNNNNDDDDRLDTTDPNFISSLVEPLKGLALVAFPPDVHDGDSASAAVNGNVANVDDGKDVSAAAVERLNQFEISIRSHLFELIEPLVSDVDNNGNASADDDEDVHPALKELLRYLKDATLLCLHVAQLSSTANVTPKSYKMTGTSVHLKKLPTILLQDTTTSLPLSTTQILWSAIPHLSPFHPTTGYSSTALCHPLLFTPGSSLNLLRICNHLLKLSSSSIGKDAEFAGSVMVTLARVFPLSERSALNVLGSFNVGSVVGFEGEEERNHHHHSLIGYDFYKTFWGVQKVFTDPSSTILASRGGLKQSEALQAYDGFVADVKTILGALESTPVAAPPSESTSNSSVVVVVNHHKYLTSPQLLHLQLKDSTFRIHFLTQLIIIINYLTSTPTSVTLPTPPITPTPGADTTKLQAQIKQTQLKQLNDLNKRVEQLLRSSSSAGAATAAAVQPYGENQWKGLTWLLRDRETMWKAWKRGKCKSNMDSVLNDLGGVRGGDVRAILGSSGRKRTLEEVASSGTATGGSGDVADNAVIGIKTNLPTISSQMAQSQPSLTDFLDPYIEALDPESGIEAEYHPRNDKVYSWRALRLLARNQEGEGQLRRFGKLRRKDGDFEGVVRDMWKEEKGEEIPGQDNFIEDTFEELEFENAAMEEKEGGGGDLGDTEMDDVSVGTPEDDVEAKLEKMSAFAAAAMEVEEDMLNKSQDVGEESTGEGDVKKEGGDEGSKEVATKAKEGASNGESAPATVRKEDEPESDTKKANGNKEKETSKDSAPASSVKSVAVKEETKAESTKKPTATTPRSNGGKDDALKSASKNVSASKSGDTQAQSRAKFTPPQRRGQQQQDNNTSQSKQGEKQQDSPKDKQDNSRGSHRRDNKQDSGAGRAGGHDRRSSDNRHGPPPQMQPGRGGRGNRESSHSPKDRGDSRGNGPTPNQGGRGWEPPNQGGRGGRGPPQQQHQQRGGRGRGGGGGRGRR</sequence>
<dbReference type="GO" id="GO:0006406">
    <property type="term" value="P:mRNA export from nucleus"/>
    <property type="evidence" value="ECO:0000318"/>
    <property type="project" value="GO_Central"/>
</dbReference>
<dbReference type="GO" id="GO:0000445">
    <property type="term" value="C:THO complex part of transcription export complex"/>
    <property type="evidence" value="ECO:0000318"/>
    <property type="project" value="GO_Central"/>
</dbReference>
<evidence type="ECO:0000313" key="3">
    <source>
        <dbReference type="Proteomes" id="UP000001449"/>
    </source>
</evidence>
<dbReference type="eggNOG" id="KOG2491">
    <property type="taxonomic scope" value="Eukaryota"/>
</dbReference>
<evidence type="ECO:0000256" key="1">
    <source>
        <dbReference type="SAM" id="MobiDB-lite"/>
    </source>
</evidence>
<accession>B8CBS0</accession>
<dbReference type="RefSeq" id="XP_002293629.1">
    <property type="nucleotide sequence ID" value="XM_002293593.1"/>
</dbReference>
<dbReference type="STRING" id="35128.B8CBS0"/>
<dbReference type="PANTHER" id="PTHR13265:SF0">
    <property type="entry name" value="HPR1"/>
    <property type="match status" value="1"/>
</dbReference>
<dbReference type="InParanoid" id="B8CBS0"/>
<feature type="compositionally biased region" description="Basic and acidic residues" evidence="1">
    <location>
        <begin position="920"/>
        <end position="934"/>
    </location>
</feature>
<dbReference type="AlphaFoldDB" id="B8CBS0"/>
<evidence type="ECO:0008006" key="4">
    <source>
        <dbReference type="Google" id="ProtNLM"/>
    </source>
</evidence>
<dbReference type="OMA" id="HIMIVND"/>
<feature type="compositionally biased region" description="Low complexity" evidence="1">
    <location>
        <begin position="820"/>
        <end position="831"/>
    </location>
</feature>
<feature type="compositionally biased region" description="Basic and acidic residues" evidence="1">
    <location>
        <begin position="862"/>
        <end position="878"/>
    </location>
</feature>
<dbReference type="KEGG" id="tps:THAPSDRAFT_9591"/>
<dbReference type="EMBL" id="CM000648">
    <property type="protein sequence ID" value="EED89365.1"/>
    <property type="molecule type" value="Genomic_DNA"/>
</dbReference>
<dbReference type="PANTHER" id="PTHR13265">
    <property type="entry name" value="THO COMPLEX SUBUNIT 1"/>
    <property type="match status" value="1"/>
</dbReference>
<keyword evidence="3" id="KW-1185">Reference proteome</keyword>
<feature type="compositionally biased region" description="Basic and acidic residues" evidence="1">
    <location>
        <begin position="791"/>
        <end position="802"/>
    </location>
</feature>
<dbReference type="Proteomes" id="UP000001449">
    <property type="component" value="Chromosome 13"/>
</dbReference>